<protein>
    <recommendedName>
        <fullName evidence="3">DUF7908 domain-containing protein</fullName>
    </recommendedName>
</protein>
<feature type="compositionally biased region" description="Polar residues" evidence="1">
    <location>
        <begin position="114"/>
        <end position="130"/>
    </location>
</feature>
<dbReference type="EMBL" id="JABEYC010000886">
    <property type="protein sequence ID" value="KAF4972941.1"/>
    <property type="molecule type" value="Genomic_DNA"/>
</dbReference>
<feature type="compositionally biased region" description="Low complexity" evidence="1">
    <location>
        <begin position="131"/>
        <end position="145"/>
    </location>
</feature>
<feature type="compositionally biased region" description="Polar residues" evidence="1">
    <location>
        <begin position="62"/>
        <end position="77"/>
    </location>
</feature>
<accession>A0A8H4UB00</accession>
<feature type="compositionally biased region" description="Low complexity" evidence="1">
    <location>
        <begin position="159"/>
        <end position="176"/>
    </location>
</feature>
<dbReference type="AlphaFoldDB" id="A0A8H4UB00"/>
<feature type="region of interest" description="Disordered" evidence="1">
    <location>
        <begin position="402"/>
        <end position="573"/>
    </location>
</feature>
<keyword evidence="5" id="KW-1185">Reference proteome</keyword>
<reference evidence="4" key="2">
    <citation type="submission" date="2020-05" db="EMBL/GenBank/DDBJ databases">
        <authorList>
            <person name="Kim H.-S."/>
            <person name="Proctor R.H."/>
            <person name="Brown D.W."/>
        </authorList>
    </citation>
    <scope>NUCLEOTIDE SEQUENCE</scope>
    <source>
        <strain evidence="4">NRRL 22465</strain>
    </source>
</reference>
<dbReference type="Proteomes" id="UP000635477">
    <property type="component" value="Unassembled WGS sequence"/>
</dbReference>
<feature type="compositionally biased region" description="Low complexity" evidence="1">
    <location>
        <begin position="490"/>
        <end position="548"/>
    </location>
</feature>
<sequence>MKPQVLITVPFGALSVLALAVNRVFPDEFPDECWCTTTYVVTRVVPLTTTYVMTRVIPASADDSSSKALPVSEMSNQPSLDSSSSLFFPPGAQENEDASNVDTTSTRRDDAPNFISTSIQTQQTEISRQPSSESDGLSSLTSSIESEGEIPPGTTSLPASTSASVATESASTSSSVVNPEGQSVIFLVSLTTETEERGLGRRDLGGFLGSGQVDICTFASVFNLASDQLLDNGVPIYYSGEEYKPLRGQGSPPAGSTTTTFAAFGESLGFRNSLLPGGEAGFCQDSLDGQVYMTFSSTPLGCSPITLTTYRLEQCQNGQIVGTGASSSTRSNEPTVSTNLSMEPSSSVLPPTFVSLSTTSGLTIVDSTALPSTTSETASSSKLSDLTDSTIISSSGISSASSAASSSLDIKPEDFSSSSASDDTANPTAAASSTTTFSSELSHDTETMSSTSPSDKETTTTAISGTTSSVTLADTSSASSEEKTSIVDIATSSTTSSQATTTSDSTSTSTDTSTIDPATLTSTDTSTTESETSTSTDTLTTDSVISTSEGTSTTDSAMSTTLPSCEEGVGGTDGSPPLYVRTADCKELNVVTVSSYEVTVTIERREVVVRIPTALPTGRKPPRPRQHVARAEDNPRATTIFPTFIPPYASYCPSPEEYYSACAEAGVTQSTTTVYTYGDGNRDH</sequence>
<feature type="signal peptide" evidence="2">
    <location>
        <begin position="1"/>
        <end position="26"/>
    </location>
</feature>
<evidence type="ECO:0000256" key="2">
    <source>
        <dbReference type="SAM" id="SignalP"/>
    </source>
</evidence>
<name>A0A8H4UB00_9HYPO</name>
<keyword evidence="2" id="KW-0732">Signal</keyword>
<feature type="region of interest" description="Disordered" evidence="1">
    <location>
        <begin position="321"/>
        <end position="348"/>
    </location>
</feature>
<feature type="domain" description="DUF7908" evidence="3">
    <location>
        <begin position="186"/>
        <end position="311"/>
    </location>
</feature>
<dbReference type="OrthoDB" id="3563678at2759"/>
<dbReference type="InterPro" id="IPR057230">
    <property type="entry name" value="DUF7908"/>
</dbReference>
<evidence type="ECO:0000313" key="4">
    <source>
        <dbReference type="EMBL" id="KAF4972941.1"/>
    </source>
</evidence>
<feature type="compositionally biased region" description="Low complexity" evidence="1">
    <location>
        <begin position="459"/>
        <end position="471"/>
    </location>
</feature>
<gene>
    <name evidence="4" type="ORF">FZEAL_9471</name>
</gene>
<feature type="compositionally biased region" description="Low complexity" evidence="1">
    <location>
        <begin position="402"/>
        <end position="439"/>
    </location>
</feature>
<reference evidence="4" key="1">
    <citation type="journal article" date="2020" name="BMC Genomics">
        <title>Correction to: Identification and distribution of gene clusters required for synthesis of sphingolipid metabolism inhibitors in diverse species of the filamentous fungus Fusarium.</title>
        <authorList>
            <person name="Kim H.S."/>
            <person name="Lohmar J.M."/>
            <person name="Busman M."/>
            <person name="Brown D.W."/>
            <person name="Naumann T.A."/>
            <person name="Divon H.H."/>
            <person name="Lysoe E."/>
            <person name="Uhlig S."/>
            <person name="Proctor R.H."/>
        </authorList>
    </citation>
    <scope>NUCLEOTIDE SEQUENCE</scope>
    <source>
        <strain evidence="4">NRRL 22465</strain>
    </source>
</reference>
<feature type="region of interest" description="Disordered" evidence="1">
    <location>
        <begin position="62"/>
        <end position="176"/>
    </location>
</feature>
<evidence type="ECO:0000256" key="1">
    <source>
        <dbReference type="SAM" id="MobiDB-lite"/>
    </source>
</evidence>
<evidence type="ECO:0000259" key="3">
    <source>
        <dbReference type="Pfam" id="PF25485"/>
    </source>
</evidence>
<comment type="caution">
    <text evidence="4">The sequence shown here is derived from an EMBL/GenBank/DDBJ whole genome shotgun (WGS) entry which is preliminary data.</text>
</comment>
<feature type="compositionally biased region" description="Polar residues" evidence="1">
    <location>
        <begin position="549"/>
        <end position="563"/>
    </location>
</feature>
<feature type="chain" id="PRO_5034777713" description="DUF7908 domain-containing protein" evidence="2">
    <location>
        <begin position="27"/>
        <end position="684"/>
    </location>
</feature>
<evidence type="ECO:0000313" key="5">
    <source>
        <dbReference type="Proteomes" id="UP000635477"/>
    </source>
</evidence>
<feature type="compositionally biased region" description="Low complexity" evidence="1">
    <location>
        <begin position="78"/>
        <end position="90"/>
    </location>
</feature>
<dbReference type="Pfam" id="PF25485">
    <property type="entry name" value="DUF7908"/>
    <property type="match status" value="1"/>
</dbReference>
<organism evidence="4 5">
    <name type="scientific">Fusarium zealandicum</name>
    <dbReference type="NCBI Taxonomy" id="1053134"/>
    <lineage>
        <taxon>Eukaryota</taxon>
        <taxon>Fungi</taxon>
        <taxon>Dikarya</taxon>
        <taxon>Ascomycota</taxon>
        <taxon>Pezizomycotina</taxon>
        <taxon>Sordariomycetes</taxon>
        <taxon>Hypocreomycetidae</taxon>
        <taxon>Hypocreales</taxon>
        <taxon>Nectriaceae</taxon>
        <taxon>Fusarium</taxon>
        <taxon>Fusarium staphyleae species complex</taxon>
    </lineage>
</organism>
<proteinExistence type="predicted"/>